<dbReference type="KEGG" id="amr:AM1_1266"/>
<proteinExistence type="inferred from homology"/>
<dbReference type="PANTHER" id="PTHR34477:SF1">
    <property type="entry name" value="UPF0213 PROTEIN YHBQ"/>
    <property type="match status" value="1"/>
</dbReference>
<dbReference type="EMBL" id="CP000828">
    <property type="protein sequence ID" value="ABW26303.1"/>
    <property type="molecule type" value="Genomic_DNA"/>
</dbReference>
<gene>
    <name evidence="3" type="ordered locus">AM1_1266</name>
</gene>
<dbReference type="RefSeq" id="WP_012161841.1">
    <property type="nucleotide sequence ID" value="NC_009925.1"/>
</dbReference>
<dbReference type="OrthoDB" id="9807770at2"/>
<sequence>MSEWHLYILRTRNGALYTGVTTDVARRLEEHTYSKKGAKFLRSKGPLQLVYQQPVGSRSEAQRLEYQIKQLSKQQKETFIATHGS</sequence>
<dbReference type="CDD" id="cd10456">
    <property type="entry name" value="GIY-YIG_UPF0213"/>
    <property type="match status" value="1"/>
</dbReference>
<dbReference type="InterPro" id="IPR000305">
    <property type="entry name" value="GIY-YIG_endonuc"/>
</dbReference>
<dbReference type="InterPro" id="IPR035901">
    <property type="entry name" value="GIY-YIG_endonuc_sf"/>
</dbReference>
<dbReference type="AlphaFoldDB" id="B0C563"/>
<dbReference type="InterPro" id="IPR050190">
    <property type="entry name" value="UPF0213_domain"/>
</dbReference>
<evidence type="ECO:0000259" key="2">
    <source>
        <dbReference type="PROSITE" id="PS50164"/>
    </source>
</evidence>
<evidence type="ECO:0000313" key="4">
    <source>
        <dbReference type="Proteomes" id="UP000000268"/>
    </source>
</evidence>
<reference evidence="3 4" key="1">
    <citation type="journal article" date="2008" name="Proc. Natl. Acad. Sci. U.S.A.">
        <title>Niche adaptation and genome expansion in the chlorophyll d-producing cyanobacterium Acaryochloris marina.</title>
        <authorList>
            <person name="Swingley W.D."/>
            <person name="Chen M."/>
            <person name="Cheung P.C."/>
            <person name="Conrad A.L."/>
            <person name="Dejesa L.C."/>
            <person name="Hao J."/>
            <person name="Honchak B.M."/>
            <person name="Karbach L.E."/>
            <person name="Kurdoglu A."/>
            <person name="Lahiri S."/>
            <person name="Mastrian S.D."/>
            <person name="Miyashita H."/>
            <person name="Page L."/>
            <person name="Ramakrishna P."/>
            <person name="Satoh S."/>
            <person name="Sattley W.M."/>
            <person name="Shimada Y."/>
            <person name="Taylor H.L."/>
            <person name="Tomo T."/>
            <person name="Tsuchiya T."/>
            <person name="Wang Z.T."/>
            <person name="Raymond J."/>
            <person name="Mimuro M."/>
            <person name="Blankenship R.E."/>
            <person name="Touchman J.W."/>
        </authorList>
    </citation>
    <scope>NUCLEOTIDE SEQUENCE [LARGE SCALE GENOMIC DNA]</scope>
    <source>
        <strain evidence="4">MBIC 11017</strain>
    </source>
</reference>
<dbReference type="Gene3D" id="3.40.1440.10">
    <property type="entry name" value="GIY-YIG endonuclease"/>
    <property type="match status" value="1"/>
</dbReference>
<evidence type="ECO:0000313" key="3">
    <source>
        <dbReference type="EMBL" id="ABW26303.1"/>
    </source>
</evidence>
<dbReference type="SUPFAM" id="SSF82771">
    <property type="entry name" value="GIY-YIG endonuclease"/>
    <property type="match status" value="1"/>
</dbReference>
<dbReference type="eggNOG" id="COG2827">
    <property type="taxonomic scope" value="Bacteria"/>
</dbReference>
<feature type="domain" description="GIY-YIG" evidence="2">
    <location>
        <begin position="2"/>
        <end position="78"/>
    </location>
</feature>
<accession>B0C563</accession>
<dbReference type="STRING" id="329726.AM1_1266"/>
<comment type="similarity">
    <text evidence="1">Belongs to the UPF0213 family.</text>
</comment>
<name>B0C563_ACAM1</name>
<evidence type="ECO:0000256" key="1">
    <source>
        <dbReference type="ARBA" id="ARBA00007435"/>
    </source>
</evidence>
<dbReference type="PROSITE" id="PS50164">
    <property type="entry name" value="GIY_YIG"/>
    <property type="match status" value="1"/>
</dbReference>
<dbReference type="HOGENOM" id="CLU_135650_0_1_3"/>
<protein>
    <submittedName>
        <fullName evidence="3">Excinuclease ABC, C subunit domain protein</fullName>
    </submittedName>
</protein>
<keyword evidence="4" id="KW-1185">Reference proteome</keyword>
<dbReference type="Pfam" id="PF01541">
    <property type="entry name" value="GIY-YIG"/>
    <property type="match status" value="1"/>
</dbReference>
<dbReference type="PANTHER" id="PTHR34477">
    <property type="entry name" value="UPF0213 PROTEIN YHBQ"/>
    <property type="match status" value="1"/>
</dbReference>
<dbReference type="Proteomes" id="UP000000268">
    <property type="component" value="Chromosome"/>
</dbReference>
<organism evidence="3 4">
    <name type="scientific">Acaryochloris marina (strain MBIC 11017)</name>
    <dbReference type="NCBI Taxonomy" id="329726"/>
    <lineage>
        <taxon>Bacteria</taxon>
        <taxon>Bacillati</taxon>
        <taxon>Cyanobacteriota</taxon>
        <taxon>Cyanophyceae</taxon>
        <taxon>Acaryochloridales</taxon>
        <taxon>Acaryochloridaceae</taxon>
        <taxon>Acaryochloris</taxon>
    </lineage>
</organism>